<feature type="non-terminal residue" evidence="2">
    <location>
        <position position="121"/>
    </location>
</feature>
<sequence>MLGVIMEQLGFIATKNFSILAATLNKIVKSKKWVKFFKEVMKLHKPIVSKKDSKELCGVSLTLSYPLFLLVITHGKTEITNVLTKTNGITYVLYIPQTNEENQESNLRANSFKGGEPDANL</sequence>
<gene>
    <name evidence="2" type="ORF">CR513_01225</name>
</gene>
<dbReference type="EMBL" id="QJKJ01000194">
    <property type="protein sequence ID" value="RDY13808.1"/>
    <property type="molecule type" value="Genomic_DNA"/>
</dbReference>
<keyword evidence="3" id="KW-1185">Reference proteome</keyword>
<evidence type="ECO:0000313" key="3">
    <source>
        <dbReference type="Proteomes" id="UP000257109"/>
    </source>
</evidence>
<comment type="caution">
    <text evidence="2">The sequence shown here is derived from an EMBL/GenBank/DDBJ whole genome shotgun (WGS) entry which is preliminary data.</text>
</comment>
<dbReference type="Proteomes" id="UP000257109">
    <property type="component" value="Unassembled WGS sequence"/>
</dbReference>
<evidence type="ECO:0000313" key="2">
    <source>
        <dbReference type="EMBL" id="RDY13808.1"/>
    </source>
</evidence>
<feature type="non-terminal residue" evidence="2">
    <location>
        <position position="1"/>
    </location>
</feature>
<dbReference type="AlphaFoldDB" id="A0A371IFM1"/>
<name>A0A371IFM1_MUCPR</name>
<accession>A0A371IFM1</accession>
<proteinExistence type="predicted"/>
<organism evidence="2 3">
    <name type="scientific">Mucuna pruriens</name>
    <name type="common">Velvet bean</name>
    <name type="synonym">Dolichos pruriens</name>
    <dbReference type="NCBI Taxonomy" id="157652"/>
    <lineage>
        <taxon>Eukaryota</taxon>
        <taxon>Viridiplantae</taxon>
        <taxon>Streptophyta</taxon>
        <taxon>Embryophyta</taxon>
        <taxon>Tracheophyta</taxon>
        <taxon>Spermatophyta</taxon>
        <taxon>Magnoliopsida</taxon>
        <taxon>eudicotyledons</taxon>
        <taxon>Gunneridae</taxon>
        <taxon>Pentapetalae</taxon>
        <taxon>rosids</taxon>
        <taxon>fabids</taxon>
        <taxon>Fabales</taxon>
        <taxon>Fabaceae</taxon>
        <taxon>Papilionoideae</taxon>
        <taxon>50 kb inversion clade</taxon>
        <taxon>NPAAA clade</taxon>
        <taxon>indigoferoid/millettioid clade</taxon>
        <taxon>Phaseoleae</taxon>
        <taxon>Mucuna</taxon>
    </lineage>
</organism>
<protein>
    <submittedName>
        <fullName evidence="2">Uncharacterized protein</fullName>
    </submittedName>
</protein>
<reference evidence="2" key="1">
    <citation type="submission" date="2018-05" db="EMBL/GenBank/DDBJ databases">
        <title>Draft genome of Mucuna pruriens seed.</title>
        <authorList>
            <person name="Nnadi N.E."/>
            <person name="Vos R."/>
            <person name="Hasami M.H."/>
            <person name="Devisetty U.K."/>
            <person name="Aguiy J.C."/>
        </authorList>
    </citation>
    <scope>NUCLEOTIDE SEQUENCE [LARGE SCALE GENOMIC DNA]</scope>
    <source>
        <strain evidence="2">JCA_2017</strain>
    </source>
</reference>
<evidence type="ECO:0000256" key="1">
    <source>
        <dbReference type="SAM" id="MobiDB-lite"/>
    </source>
</evidence>
<feature type="region of interest" description="Disordered" evidence="1">
    <location>
        <begin position="102"/>
        <end position="121"/>
    </location>
</feature>